<sequence length="397" mass="43870">MDDAIGAAHRTRAHRAHLIFAARIPVRGDLDRQHRAVLIILVHVEHPIGGRPQHAVAVGQDHRLQHVDHLRDVRTAHPVGIFGEDIEVQARHHRIAQAVLLVEEPRMRSRFLIVPGAPFVDQQRDLLLGVVFVHDARMLLEQFVHLQRLGYRHRPLVFAEAGRRALMLPAAGDGVIMDADALDHGARLAHHDVGPVIVGRIRAARDLHDRHAFGRLDESRELARLVGGIVGQHVAAATPQFVADAEHRQLPRRVGAEHLGIVHEFVCADGVILGHAAPMGVDLDRALVARADALAPDIFVGKAAARPADDGHADRLQRIEHVGAIATDVGDLAARPDPDAAIDPGAEMLGELAEQAAIVFGPRMVAAHRYDIGRPRRCRCRVLRVRRDRHRRRQRRA</sequence>
<dbReference type="Proteomes" id="UP000218231">
    <property type="component" value="Unassembled WGS sequence"/>
</dbReference>
<accession>A0A2A2KAE2</accession>
<comment type="caution">
    <text evidence="1">The sequence shown here is derived from an EMBL/GenBank/DDBJ whole genome shotgun (WGS) entry which is preliminary data.</text>
</comment>
<proteinExistence type="predicted"/>
<dbReference type="EMBL" id="LIAE01009179">
    <property type="protein sequence ID" value="PAV70870.1"/>
    <property type="molecule type" value="Genomic_DNA"/>
</dbReference>
<reference evidence="1 2" key="1">
    <citation type="journal article" date="2017" name="Curr. Biol.">
        <title>Genome architecture and evolution of a unichromosomal asexual nematode.</title>
        <authorList>
            <person name="Fradin H."/>
            <person name="Zegar C."/>
            <person name="Gutwein M."/>
            <person name="Lucas J."/>
            <person name="Kovtun M."/>
            <person name="Corcoran D."/>
            <person name="Baugh L.R."/>
            <person name="Kiontke K."/>
            <person name="Gunsalus K."/>
            <person name="Fitch D.H."/>
            <person name="Piano F."/>
        </authorList>
    </citation>
    <scope>NUCLEOTIDE SEQUENCE [LARGE SCALE GENOMIC DNA]</scope>
    <source>
        <strain evidence="1">PF1309</strain>
    </source>
</reference>
<gene>
    <name evidence="1" type="ORF">WR25_24232</name>
</gene>
<dbReference type="AlphaFoldDB" id="A0A2A2KAE2"/>
<evidence type="ECO:0000313" key="1">
    <source>
        <dbReference type="EMBL" id="PAV70870.1"/>
    </source>
</evidence>
<protein>
    <submittedName>
        <fullName evidence="1">Uncharacterized protein</fullName>
    </submittedName>
</protein>
<evidence type="ECO:0000313" key="2">
    <source>
        <dbReference type="Proteomes" id="UP000218231"/>
    </source>
</evidence>
<keyword evidence="2" id="KW-1185">Reference proteome</keyword>
<name>A0A2A2KAE2_9BILA</name>
<organism evidence="1 2">
    <name type="scientific">Diploscapter pachys</name>
    <dbReference type="NCBI Taxonomy" id="2018661"/>
    <lineage>
        <taxon>Eukaryota</taxon>
        <taxon>Metazoa</taxon>
        <taxon>Ecdysozoa</taxon>
        <taxon>Nematoda</taxon>
        <taxon>Chromadorea</taxon>
        <taxon>Rhabditida</taxon>
        <taxon>Rhabditina</taxon>
        <taxon>Rhabditomorpha</taxon>
        <taxon>Rhabditoidea</taxon>
        <taxon>Rhabditidae</taxon>
        <taxon>Diploscapter</taxon>
    </lineage>
</organism>